<dbReference type="Gene3D" id="3.40.50.720">
    <property type="entry name" value="NAD(P)-binding Rossmann-like Domain"/>
    <property type="match status" value="1"/>
</dbReference>
<dbReference type="InterPro" id="IPR006151">
    <property type="entry name" value="Shikm_DH/Glu-tRNA_Rdtase"/>
</dbReference>
<evidence type="ECO:0000313" key="12">
    <source>
        <dbReference type="EMBL" id="TSE18211.1"/>
    </source>
</evidence>
<dbReference type="Proteomes" id="UP000315736">
    <property type="component" value="Unassembled WGS sequence"/>
</dbReference>
<keyword evidence="4 8" id="KW-0521">NADP</keyword>
<evidence type="ECO:0000256" key="8">
    <source>
        <dbReference type="HAMAP-Rule" id="MF_00222"/>
    </source>
</evidence>
<feature type="binding site" evidence="8">
    <location>
        <position position="61"/>
    </location>
    <ligand>
        <name>shikimate</name>
        <dbReference type="ChEBI" id="CHEBI:36208"/>
    </ligand>
</feature>
<accession>A0A554W3Q9</accession>
<feature type="active site" description="Proton acceptor" evidence="8">
    <location>
        <position position="65"/>
    </location>
</feature>
<dbReference type="InterPro" id="IPR022893">
    <property type="entry name" value="Shikimate_DH_fam"/>
</dbReference>
<dbReference type="OrthoDB" id="9776868at2"/>
<evidence type="ECO:0000256" key="6">
    <source>
        <dbReference type="ARBA" id="ARBA00023141"/>
    </source>
</evidence>
<dbReference type="PANTHER" id="PTHR21089:SF1">
    <property type="entry name" value="BIFUNCTIONAL 3-DEHYDROQUINATE DEHYDRATASE_SHIKIMATE DEHYDROGENASE, CHLOROPLASTIC"/>
    <property type="match status" value="1"/>
</dbReference>
<organism evidence="12 13">
    <name type="scientific">Tepidimonas alkaliphilus</name>
    <dbReference type="NCBI Taxonomy" id="2588942"/>
    <lineage>
        <taxon>Bacteria</taxon>
        <taxon>Pseudomonadati</taxon>
        <taxon>Pseudomonadota</taxon>
        <taxon>Betaproteobacteria</taxon>
        <taxon>Burkholderiales</taxon>
        <taxon>Tepidimonas</taxon>
    </lineage>
</organism>
<evidence type="ECO:0000259" key="11">
    <source>
        <dbReference type="Pfam" id="PF18317"/>
    </source>
</evidence>
<gene>
    <name evidence="12" type="primary">aroE_2</name>
    <name evidence="8" type="synonym">aroE</name>
    <name evidence="12" type="ORF">Talka_02301</name>
</gene>
<reference evidence="12 13" key="1">
    <citation type="submission" date="2019-07" db="EMBL/GenBank/DDBJ databases">
        <title>Tepidimonas alkaliphilus YIM 72238 draft genome.</title>
        <authorList>
            <person name="Da Costa M.S."/>
            <person name="Froufe H.J.C."/>
            <person name="Egas C."/>
            <person name="Albuquerque L."/>
        </authorList>
    </citation>
    <scope>NUCLEOTIDE SEQUENCE [LARGE SCALE GENOMIC DNA]</scope>
    <source>
        <strain evidence="12 13">YIM 72238</strain>
    </source>
</reference>
<feature type="binding site" evidence="8">
    <location>
        <position position="219"/>
    </location>
    <ligand>
        <name>NADP(+)</name>
        <dbReference type="ChEBI" id="CHEBI:58349"/>
    </ligand>
</feature>
<feature type="binding site" evidence="8">
    <location>
        <begin position="14"/>
        <end position="16"/>
    </location>
    <ligand>
        <name>shikimate</name>
        <dbReference type="ChEBI" id="CHEBI:36208"/>
    </ligand>
</feature>
<dbReference type="SUPFAM" id="SSF53223">
    <property type="entry name" value="Aminoacid dehydrogenase-like, N-terminal domain"/>
    <property type="match status" value="1"/>
</dbReference>
<dbReference type="InterPro" id="IPR041121">
    <property type="entry name" value="SDH_C"/>
</dbReference>
<evidence type="ECO:0000256" key="2">
    <source>
        <dbReference type="ARBA" id="ARBA00012962"/>
    </source>
</evidence>
<comment type="catalytic activity">
    <reaction evidence="7 8">
        <text>shikimate + NADP(+) = 3-dehydroshikimate + NADPH + H(+)</text>
        <dbReference type="Rhea" id="RHEA:17737"/>
        <dbReference type="ChEBI" id="CHEBI:15378"/>
        <dbReference type="ChEBI" id="CHEBI:16630"/>
        <dbReference type="ChEBI" id="CHEBI:36208"/>
        <dbReference type="ChEBI" id="CHEBI:57783"/>
        <dbReference type="ChEBI" id="CHEBI:58349"/>
        <dbReference type="EC" id="1.1.1.25"/>
    </reaction>
</comment>
<evidence type="ECO:0000259" key="9">
    <source>
        <dbReference type="Pfam" id="PF01488"/>
    </source>
</evidence>
<feature type="binding site" evidence="8">
    <location>
        <position position="101"/>
    </location>
    <ligand>
        <name>shikimate</name>
        <dbReference type="ChEBI" id="CHEBI:36208"/>
    </ligand>
</feature>
<dbReference type="InterPro" id="IPR013708">
    <property type="entry name" value="Shikimate_DH-bd_N"/>
</dbReference>
<feature type="binding site" evidence="8">
    <location>
        <position position="250"/>
    </location>
    <ligand>
        <name>shikimate</name>
        <dbReference type="ChEBI" id="CHEBI:36208"/>
    </ligand>
</feature>
<dbReference type="GO" id="GO:0004764">
    <property type="term" value="F:shikimate 3-dehydrogenase (NADP+) activity"/>
    <property type="evidence" value="ECO:0007669"/>
    <property type="project" value="UniProtKB-UniRule"/>
</dbReference>
<dbReference type="InterPro" id="IPR011342">
    <property type="entry name" value="Shikimate_DH"/>
</dbReference>
<dbReference type="EC" id="1.1.1.25" evidence="2 8"/>
<evidence type="ECO:0000259" key="10">
    <source>
        <dbReference type="Pfam" id="PF08501"/>
    </source>
</evidence>
<dbReference type="InterPro" id="IPR036291">
    <property type="entry name" value="NAD(P)-bd_dom_sf"/>
</dbReference>
<keyword evidence="3 8" id="KW-0028">Amino-acid biosynthesis</keyword>
<dbReference type="SUPFAM" id="SSF51735">
    <property type="entry name" value="NAD(P)-binding Rossmann-fold domains"/>
    <property type="match status" value="1"/>
</dbReference>
<dbReference type="RefSeq" id="WP_143891486.1">
    <property type="nucleotide sequence ID" value="NZ_VJNB01000020.1"/>
</dbReference>
<dbReference type="GO" id="GO:0019632">
    <property type="term" value="P:shikimate metabolic process"/>
    <property type="evidence" value="ECO:0007669"/>
    <property type="project" value="InterPro"/>
</dbReference>
<dbReference type="EMBL" id="VJNB01000020">
    <property type="protein sequence ID" value="TSE18211.1"/>
    <property type="molecule type" value="Genomic_DNA"/>
</dbReference>
<keyword evidence="6 8" id="KW-0057">Aromatic amino acid biosynthesis</keyword>
<dbReference type="PANTHER" id="PTHR21089">
    <property type="entry name" value="SHIKIMATE DEHYDROGENASE"/>
    <property type="match status" value="1"/>
</dbReference>
<comment type="caution">
    <text evidence="8">Lacks conserved residue(s) required for the propagation of feature annotation.</text>
</comment>
<evidence type="ECO:0000256" key="5">
    <source>
        <dbReference type="ARBA" id="ARBA00023002"/>
    </source>
</evidence>
<dbReference type="InterPro" id="IPR046346">
    <property type="entry name" value="Aminoacid_DH-like_N_sf"/>
</dbReference>
<comment type="pathway">
    <text evidence="1 8">Metabolic intermediate biosynthesis; chorismate biosynthesis; chorismate from D-erythrose 4-phosphate and phosphoenolpyruvate: step 4/7.</text>
</comment>
<comment type="caution">
    <text evidence="12">The sequence shown here is derived from an EMBL/GenBank/DDBJ whole genome shotgun (WGS) entry which is preliminary data.</text>
</comment>
<dbReference type="Pfam" id="PF01488">
    <property type="entry name" value="Shikimate_DH"/>
    <property type="match status" value="1"/>
</dbReference>
<dbReference type="GO" id="GO:0008652">
    <property type="term" value="P:amino acid biosynthetic process"/>
    <property type="evidence" value="ECO:0007669"/>
    <property type="project" value="UniProtKB-KW"/>
</dbReference>
<dbReference type="Gene3D" id="3.40.50.10860">
    <property type="entry name" value="Leucine Dehydrogenase, chain A, domain 1"/>
    <property type="match status" value="1"/>
</dbReference>
<feature type="binding site" evidence="8">
    <location>
        <position position="221"/>
    </location>
    <ligand>
        <name>shikimate</name>
        <dbReference type="ChEBI" id="CHEBI:36208"/>
    </ligand>
</feature>
<dbReference type="CDD" id="cd01065">
    <property type="entry name" value="NAD_bind_Shikimate_DH"/>
    <property type="match status" value="1"/>
</dbReference>
<feature type="binding site" evidence="8">
    <location>
        <begin position="126"/>
        <end position="130"/>
    </location>
    <ligand>
        <name>NADP(+)</name>
        <dbReference type="ChEBI" id="CHEBI:58349"/>
    </ligand>
</feature>
<keyword evidence="13" id="KW-1185">Reference proteome</keyword>
<proteinExistence type="inferred from homology"/>
<sequence>MDRYAVIGHPIGHSKSPLIHALFARATGQTLDYTAIEAPPDGFAAAVDAFRAAGGRGLNVTLPFKVEACAYADEVSPRARVAGAANALAFDDGRCRADNFDGVGLVRDLEVNLGQPLAGRRVLVLGAGGAARGALPALLEAAPVALVVANRSPAKAEALAQALQDQGFGHGVLAACGYAELAAQPPFDVVINATAASLGDEPLPLPPAVFTPATLAYDMVYGKGLTAFLRQARAAGATRLADGLGMLVEQAAESFAWWRGVRPDTRAVIERLAVPLT</sequence>
<dbReference type="NCBIfam" id="TIGR00507">
    <property type="entry name" value="aroE"/>
    <property type="match status" value="1"/>
</dbReference>
<feature type="domain" description="SDH C-terminal" evidence="11">
    <location>
        <begin position="243"/>
        <end position="272"/>
    </location>
</feature>
<keyword evidence="5 8" id="KW-0560">Oxidoreductase</keyword>
<evidence type="ECO:0000313" key="13">
    <source>
        <dbReference type="Proteomes" id="UP000315736"/>
    </source>
</evidence>
<dbReference type="AlphaFoldDB" id="A0A554W3Q9"/>
<dbReference type="HAMAP" id="MF_00222">
    <property type="entry name" value="Shikimate_DH_AroE"/>
    <property type="match status" value="1"/>
</dbReference>
<protein>
    <recommendedName>
        <fullName evidence="2 8">Shikimate dehydrogenase (NADP(+))</fullName>
        <shortName evidence="8">SDH</shortName>
        <ecNumber evidence="2 8">1.1.1.25</ecNumber>
    </recommendedName>
</protein>
<feature type="domain" description="Shikimate dehydrogenase substrate binding N-terminal" evidence="10">
    <location>
        <begin position="6"/>
        <end position="87"/>
    </location>
</feature>
<feature type="binding site" evidence="8">
    <location>
        <position position="86"/>
    </location>
    <ligand>
        <name>shikimate</name>
        <dbReference type="ChEBI" id="CHEBI:36208"/>
    </ligand>
</feature>
<dbReference type="FunFam" id="3.40.50.10860:FF:000006">
    <property type="entry name" value="Shikimate dehydrogenase (NADP(+))"/>
    <property type="match status" value="1"/>
</dbReference>
<feature type="binding site" evidence="8">
    <location>
        <position position="243"/>
    </location>
    <ligand>
        <name>NADP(+)</name>
        <dbReference type="ChEBI" id="CHEBI:58349"/>
    </ligand>
</feature>
<name>A0A554W3Q9_9BURK</name>
<comment type="similarity">
    <text evidence="8">Belongs to the shikimate dehydrogenase family.</text>
</comment>
<dbReference type="Pfam" id="PF18317">
    <property type="entry name" value="SDH_C"/>
    <property type="match status" value="1"/>
</dbReference>
<dbReference type="NCBIfam" id="NF001310">
    <property type="entry name" value="PRK00258.1-2"/>
    <property type="match status" value="1"/>
</dbReference>
<dbReference type="GO" id="GO:0050661">
    <property type="term" value="F:NADP binding"/>
    <property type="evidence" value="ECO:0007669"/>
    <property type="project" value="InterPro"/>
</dbReference>
<evidence type="ECO:0000256" key="4">
    <source>
        <dbReference type="ARBA" id="ARBA00022857"/>
    </source>
</evidence>
<comment type="function">
    <text evidence="8">Involved in the biosynthesis of the chorismate, which leads to the biosynthesis of aromatic amino acids. Catalyzes the reversible NADPH linked reduction of 3-dehydroshikimate (DHSA) to yield shikimate (SA).</text>
</comment>
<evidence type="ECO:0000256" key="7">
    <source>
        <dbReference type="ARBA" id="ARBA00049442"/>
    </source>
</evidence>
<evidence type="ECO:0000256" key="3">
    <source>
        <dbReference type="ARBA" id="ARBA00022605"/>
    </source>
</evidence>
<dbReference type="GO" id="GO:0005829">
    <property type="term" value="C:cytosol"/>
    <property type="evidence" value="ECO:0007669"/>
    <property type="project" value="TreeGrafter"/>
</dbReference>
<dbReference type="Pfam" id="PF08501">
    <property type="entry name" value="Shikimate_dh_N"/>
    <property type="match status" value="1"/>
</dbReference>
<comment type="subunit">
    <text evidence="8">Homodimer.</text>
</comment>
<evidence type="ECO:0000256" key="1">
    <source>
        <dbReference type="ARBA" id="ARBA00004871"/>
    </source>
</evidence>
<dbReference type="UniPathway" id="UPA00053">
    <property type="reaction ID" value="UER00087"/>
</dbReference>
<dbReference type="GO" id="GO:0009073">
    <property type="term" value="P:aromatic amino acid family biosynthetic process"/>
    <property type="evidence" value="ECO:0007669"/>
    <property type="project" value="UniProtKB-KW"/>
</dbReference>
<dbReference type="GO" id="GO:0009423">
    <property type="term" value="P:chorismate biosynthetic process"/>
    <property type="evidence" value="ECO:0007669"/>
    <property type="project" value="UniProtKB-UniRule"/>
</dbReference>
<feature type="domain" description="Quinate/shikimate 5-dehydrogenase/glutamyl-tRNA reductase" evidence="9">
    <location>
        <begin position="116"/>
        <end position="197"/>
    </location>
</feature>